<reference evidence="4 5" key="1">
    <citation type="submission" date="2021-05" db="EMBL/GenBank/DDBJ databases">
        <title>Description of Cellulomonas sp. DKR-3 sp. nov.</title>
        <authorList>
            <person name="Dahal R.H."/>
            <person name="Chaudhary D.K."/>
        </authorList>
    </citation>
    <scope>NUCLEOTIDE SEQUENCE [LARGE SCALE GENOMIC DNA]</scope>
    <source>
        <strain evidence="4 5">DKR-3</strain>
    </source>
</reference>
<dbReference type="PANTHER" id="PTHR33988">
    <property type="entry name" value="ENDORIBONUCLEASE MAZF-RELATED"/>
    <property type="match status" value="1"/>
</dbReference>
<gene>
    <name evidence="4" type="ORF">KIN34_01460</name>
</gene>
<organism evidence="4 5">
    <name type="scientific">Cellulomonas fulva</name>
    <dbReference type="NCBI Taxonomy" id="2835530"/>
    <lineage>
        <taxon>Bacteria</taxon>
        <taxon>Bacillati</taxon>
        <taxon>Actinomycetota</taxon>
        <taxon>Actinomycetes</taxon>
        <taxon>Micrococcales</taxon>
        <taxon>Cellulomonadaceae</taxon>
        <taxon>Cellulomonas</taxon>
    </lineage>
</organism>
<evidence type="ECO:0000313" key="4">
    <source>
        <dbReference type="EMBL" id="MBT0992958.1"/>
    </source>
</evidence>
<dbReference type="Gene3D" id="2.30.30.110">
    <property type="match status" value="1"/>
</dbReference>
<dbReference type="Pfam" id="PF02452">
    <property type="entry name" value="PemK_toxin"/>
    <property type="match status" value="1"/>
</dbReference>
<evidence type="ECO:0000256" key="3">
    <source>
        <dbReference type="SAM" id="MobiDB-lite"/>
    </source>
</evidence>
<dbReference type="InterPro" id="IPR003477">
    <property type="entry name" value="PemK-like"/>
</dbReference>
<evidence type="ECO:0000256" key="1">
    <source>
        <dbReference type="ARBA" id="ARBA00007521"/>
    </source>
</evidence>
<dbReference type="EMBL" id="JAHBOH010000001">
    <property type="protein sequence ID" value="MBT0992958.1"/>
    <property type="molecule type" value="Genomic_DNA"/>
</dbReference>
<dbReference type="PANTHER" id="PTHR33988:SF1">
    <property type="entry name" value="ENDORIBONUCLEASE MAZF7-RELATED"/>
    <property type="match status" value="1"/>
</dbReference>
<proteinExistence type="inferred from homology"/>
<dbReference type="InterPro" id="IPR011067">
    <property type="entry name" value="Plasmid_toxin/cell-grow_inhib"/>
</dbReference>
<dbReference type="RefSeq" id="WP_214345939.1">
    <property type="nucleotide sequence ID" value="NZ_JAHBOH010000001.1"/>
</dbReference>
<dbReference type="Proteomes" id="UP000722125">
    <property type="component" value="Unassembled WGS sequence"/>
</dbReference>
<name>A0ABS5TUY1_9CELL</name>
<dbReference type="SUPFAM" id="SSF50118">
    <property type="entry name" value="Cell growth inhibitor/plasmid maintenance toxic component"/>
    <property type="match status" value="1"/>
</dbReference>
<protein>
    <submittedName>
        <fullName evidence="4">Type II toxin-antitoxin system PemK/MazF family toxin</fullName>
    </submittedName>
</protein>
<feature type="region of interest" description="Disordered" evidence="3">
    <location>
        <begin position="54"/>
        <end position="75"/>
    </location>
</feature>
<evidence type="ECO:0000313" key="5">
    <source>
        <dbReference type="Proteomes" id="UP000722125"/>
    </source>
</evidence>
<keyword evidence="5" id="KW-1185">Reference proteome</keyword>
<sequence>MPCWASVRTRASGTPREEKLVTERVAFQASRGRPPGSLHNPGRGLALDLEPRRATPSIPHVPRNPVVGPLTPPGSESNKLRPALIVGRAVAAERALASGRGVVTVVPLTSNLATVYDFQIEIPAEACGLDAPSKAQCEQVRSISVARFVHRIGSVPLGLMLRIDDALRLHLDL</sequence>
<comment type="similarity">
    <text evidence="1">Belongs to the PemK/MazF family.</text>
</comment>
<accession>A0ABS5TUY1</accession>
<evidence type="ECO:0000256" key="2">
    <source>
        <dbReference type="ARBA" id="ARBA00022649"/>
    </source>
</evidence>
<keyword evidence="2" id="KW-1277">Toxin-antitoxin system</keyword>
<comment type="caution">
    <text evidence="4">The sequence shown here is derived from an EMBL/GenBank/DDBJ whole genome shotgun (WGS) entry which is preliminary data.</text>
</comment>